<keyword evidence="1" id="KW-0175">Coiled coil</keyword>
<name>A0AAE0FXX5_9CHLO</name>
<evidence type="ECO:0000256" key="2">
    <source>
        <dbReference type="SAM" id="MobiDB-lite"/>
    </source>
</evidence>
<dbReference type="EMBL" id="LGRX02012285">
    <property type="protein sequence ID" value="KAK3267645.1"/>
    <property type="molecule type" value="Genomic_DNA"/>
</dbReference>
<gene>
    <name evidence="3" type="ORF">CYMTET_23819</name>
</gene>
<proteinExistence type="predicted"/>
<evidence type="ECO:0000256" key="1">
    <source>
        <dbReference type="SAM" id="Coils"/>
    </source>
</evidence>
<dbReference type="Proteomes" id="UP001190700">
    <property type="component" value="Unassembled WGS sequence"/>
</dbReference>
<evidence type="ECO:0000313" key="3">
    <source>
        <dbReference type="EMBL" id="KAK3267645.1"/>
    </source>
</evidence>
<feature type="compositionally biased region" description="Polar residues" evidence="2">
    <location>
        <begin position="10"/>
        <end position="22"/>
    </location>
</feature>
<accession>A0AAE0FXX5</accession>
<feature type="coiled-coil region" evidence="1">
    <location>
        <begin position="335"/>
        <end position="397"/>
    </location>
</feature>
<feature type="region of interest" description="Disordered" evidence="2">
    <location>
        <begin position="1"/>
        <end position="51"/>
    </location>
</feature>
<organism evidence="3 4">
    <name type="scientific">Cymbomonas tetramitiformis</name>
    <dbReference type="NCBI Taxonomy" id="36881"/>
    <lineage>
        <taxon>Eukaryota</taxon>
        <taxon>Viridiplantae</taxon>
        <taxon>Chlorophyta</taxon>
        <taxon>Pyramimonadophyceae</taxon>
        <taxon>Pyramimonadales</taxon>
        <taxon>Pyramimonadaceae</taxon>
        <taxon>Cymbomonas</taxon>
    </lineage>
</organism>
<dbReference type="AlphaFoldDB" id="A0AAE0FXX5"/>
<dbReference type="PANTHER" id="PTHR34894">
    <property type="entry name" value="SAM-DEPENDENT METHYLTRANSFERASE RSMI, CONSERVED SITE"/>
    <property type="match status" value="1"/>
</dbReference>
<feature type="region of interest" description="Disordered" evidence="2">
    <location>
        <begin position="159"/>
        <end position="187"/>
    </location>
</feature>
<reference evidence="3 4" key="1">
    <citation type="journal article" date="2015" name="Genome Biol. Evol.">
        <title>Comparative Genomics of a Bacterivorous Green Alga Reveals Evolutionary Causalities and Consequences of Phago-Mixotrophic Mode of Nutrition.</title>
        <authorList>
            <person name="Burns J.A."/>
            <person name="Paasch A."/>
            <person name="Narechania A."/>
            <person name="Kim E."/>
        </authorList>
    </citation>
    <scope>NUCLEOTIDE SEQUENCE [LARGE SCALE GENOMIC DNA]</scope>
    <source>
        <strain evidence="3 4">PLY_AMNH</strain>
    </source>
</reference>
<comment type="caution">
    <text evidence="3">The sequence shown here is derived from an EMBL/GenBank/DDBJ whole genome shotgun (WGS) entry which is preliminary data.</text>
</comment>
<feature type="compositionally biased region" description="Basic and acidic residues" evidence="2">
    <location>
        <begin position="108"/>
        <end position="117"/>
    </location>
</feature>
<sequence length="403" mass="45370">MEGYHCFHTDSGNAGAESNSFQGKRGSSARTVPPSFLRQPTRETFATRPVSPTFSKEYTNLDTFSASLRRSRAPASAKHQKQRELEKLVTRTLPPLPAHLAAEAHMEGVEGTQHESGFHSYRGGRLQTTPRPPGAPAVQTPRSRQYRITAKSILEQCSASTPKVKFEPPRSSRASQNSAVHRAESSLRSDVSYLSDNKFGHGLNMPVDPDVLVFKDYSLPDAALPEHVYSRSYADPPTDRTCDTDWIKSITATKQLLPASRNDAKLLRSWLESSLQTLGEEHCPADLLDVAKQSLELYGIAYHEITRQVASHCVERAHLMADIWSSNHQMFHRIVEVHKEERENAEERADALDGIVQELQQQLTEMPEQVKSKEFVILNKEKELIVARKKIIELEEELKKLKN</sequence>
<dbReference type="PANTHER" id="PTHR34894:SF5">
    <property type="entry name" value="EF-HAND DOMAIN-CONTAINING PROTEIN"/>
    <property type="match status" value="1"/>
</dbReference>
<feature type="region of interest" description="Disordered" evidence="2">
    <location>
        <begin position="108"/>
        <end position="145"/>
    </location>
</feature>
<keyword evidence="4" id="KW-1185">Reference proteome</keyword>
<protein>
    <submittedName>
        <fullName evidence="3">Uncharacterized protein</fullName>
    </submittedName>
</protein>
<evidence type="ECO:0000313" key="4">
    <source>
        <dbReference type="Proteomes" id="UP001190700"/>
    </source>
</evidence>